<dbReference type="Gene3D" id="3.40.50.300">
    <property type="entry name" value="P-loop containing nucleotide triphosphate hydrolases"/>
    <property type="match status" value="1"/>
</dbReference>
<reference evidence="1" key="1">
    <citation type="journal article" date="2020" name="mSystems">
        <title>Genome- and Community-Level Interaction Insights into Carbon Utilization and Element Cycling Functions of Hydrothermarchaeota in Hydrothermal Sediment.</title>
        <authorList>
            <person name="Zhou Z."/>
            <person name="Liu Y."/>
            <person name="Xu W."/>
            <person name="Pan J."/>
            <person name="Luo Z.H."/>
            <person name="Li M."/>
        </authorList>
    </citation>
    <scope>NUCLEOTIDE SEQUENCE [LARGE SCALE GENOMIC DNA]</scope>
    <source>
        <strain evidence="1">SpSt-732</strain>
    </source>
</reference>
<name>A0A7C4BCM7_9CREN</name>
<evidence type="ECO:0000313" key="1">
    <source>
        <dbReference type="EMBL" id="HGI87755.1"/>
    </source>
</evidence>
<comment type="caution">
    <text evidence="1">The sequence shown here is derived from an EMBL/GenBank/DDBJ whole genome shotgun (WGS) entry which is preliminary data.</text>
</comment>
<dbReference type="AlphaFoldDB" id="A0A7C4BCM7"/>
<protein>
    <recommendedName>
        <fullName evidence="2">ATPase</fullName>
    </recommendedName>
</protein>
<sequence>MKSAVLVAGLLTYDSGKTWFSVGLAKSISKRGYSVGVFKPIAGHNLWSQFRSFLYSIENGILVGEDVAKYSSTLGLTEFHIMNPIDVLLSPPNPVSYITIGNIGEYLADLEDQFKQMVLARYSNCLTGTTKHYIFRENVSRAPPQIQRLLERFASRVSAEEVELQEFIKLLRSAEVESNLEECRRRICTHSDVVIIESFNDAITPYLRLLNSVSAVIVVMPTAIAIYTDIKRLKEVVIENVSRFGEAGLKTSRVVANLPPERVLYLKPRSSEIEADEAFDEVTNALRL</sequence>
<evidence type="ECO:0008006" key="2">
    <source>
        <dbReference type="Google" id="ProtNLM"/>
    </source>
</evidence>
<accession>A0A7C4BCM7</accession>
<proteinExistence type="predicted"/>
<organism evidence="1">
    <name type="scientific">Ignisphaera aggregans</name>
    <dbReference type="NCBI Taxonomy" id="334771"/>
    <lineage>
        <taxon>Archaea</taxon>
        <taxon>Thermoproteota</taxon>
        <taxon>Thermoprotei</taxon>
        <taxon>Desulfurococcales</taxon>
        <taxon>Desulfurococcaceae</taxon>
        <taxon>Ignisphaera</taxon>
    </lineage>
</organism>
<gene>
    <name evidence="1" type="ORF">ENV14_05105</name>
</gene>
<dbReference type="EMBL" id="DTFF01000043">
    <property type="protein sequence ID" value="HGI87755.1"/>
    <property type="molecule type" value="Genomic_DNA"/>
</dbReference>
<dbReference type="InterPro" id="IPR027417">
    <property type="entry name" value="P-loop_NTPase"/>
</dbReference>
<dbReference type="SUPFAM" id="SSF52540">
    <property type="entry name" value="P-loop containing nucleoside triphosphate hydrolases"/>
    <property type="match status" value="1"/>
</dbReference>